<reference evidence="2" key="1">
    <citation type="submission" date="2021-05" db="EMBL/GenBank/DDBJ databases">
        <authorList>
            <person name="Pietrasiak N."/>
            <person name="Ward R."/>
            <person name="Stajich J.E."/>
            <person name="Kurbessoian T."/>
        </authorList>
    </citation>
    <scope>NUCLEOTIDE SEQUENCE</scope>
    <source>
        <strain evidence="2">UHER 2000/2452</strain>
    </source>
</reference>
<dbReference type="AlphaFoldDB" id="A0A951Q8P2"/>
<keyword evidence="1" id="KW-0472">Membrane</keyword>
<evidence type="ECO:0000256" key="1">
    <source>
        <dbReference type="SAM" id="Phobius"/>
    </source>
</evidence>
<comment type="caution">
    <text evidence="2">The sequence shown here is derived from an EMBL/GenBank/DDBJ whole genome shotgun (WGS) entry which is preliminary data.</text>
</comment>
<accession>A0A951Q8P2</accession>
<reference evidence="2" key="2">
    <citation type="journal article" date="2022" name="Microbiol. Resour. Announc.">
        <title>Metagenome Sequencing to Explore Phylogenomics of Terrestrial Cyanobacteria.</title>
        <authorList>
            <person name="Ward R.D."/>
            <person name="Stajich J.E."/>
            <person name="Johansen J.R."/>
            <person name="Huntemann M."/>
            <person name="Clum A."/>
            <person name="Foster B."/>
            <person name="Foster B."/>
            <person name="Roux S."/>
            <person name="Palaniappan K."/>
            <person name="Varghese N."/>
            <person name="Mukherjee S."/>
            <person name="Reddy T.B.K."/>
            <person name="Daum C."/>
            <person name="Copeland A."/>
            <person name="Chen I.A."/>
            <person name="Ivanova N.N."/>
            <person name="Kyrpides N.C."/>
            <person name="Shapiro N."/>
            <person name="Eloe-Fadrosh E.A."/>
            <person name="Pietrasiak N."/>
        </authorList>
    </citation>
    <scope>NUCLEOTIDE SEQUENCE</scope>
    <source>
        <strain evidence="2">UHER 2000/2452</strain>
    </source>
</reference>
<name>A0A951Q8P2_9CYAN</name>
<sequence>MNLILFIAALVVSFLVFAFLVRVFKAAIGTAIAVAVIVLVLQLAFGIAPTQLLQEIRNLFDRLWQMVR</sequence>
<protein>
    <submittedName>
        <fullName evidence="2">Uncharacterized protein</fullName>
    </submittedName>
</protein>
<organism evidence="2 3">
    <name type="scientific">Drouetiella hepatica Uher 2000/2452</name>
    <dbReference type="NCBI Taxonomy" id="904376"/>
    <lineage>
        <taxon>Bacteria</taxon>
        <taxon>Bacillati</taxon>
        <taxon>Cyanobacteriota</taxon>
        <taxon>Cyanophyceae</taxon>
        <taxon>Oculatellales</taxon>
        <taxon>Oculatellaceae</taxon>
        <taxon>Drouetiella</taxon>
    </lineage>
</organism>
<keyword evidence="1" id="KW-0812">Transmembrane</keyword>
<gene>
    <name evidence="2" type="ORF">KME15_06510</name>
</gene>
<proteinExistence type="predicted"/>
<feature type="transmembrane region" description="Helical" evidence="1">
    <location>
        <begin position="28"/>
        <end position="48"/>
    </location>
</feature>
<dbReference type="Proteomes" id="UP000757435">
    <property type="component" value="Unassembled WGS sequence"/>
</dbReference>
<dbReference type="EMBL" id="JAHHHD010000005">
    <property type="protein sequence ID" value="MBW4658307.1"/>
    <property type="molecule type" value="Genomic_DNA"/>
</dbReference>
<keyword evidence="1" id="KW-1133">Transmembrane helix</keyword>
<evidence type="ECO:0000313" key="3">
    <source>
        <dbReference type="Proteomes" id="UP000757435"/>
    </source>
</evidence>
<evidence type="ECO:0000313" key="2">
    <source>
        <dbReference type="EMBL" id="MBW4658307.1"/>
    </source>
</evidence>